<name>A0A839SAW5_9SPHI</name>
<comment type="caution">
    <text evidence="1">The sequence shown here is derived from an EMBL/GenBank/DDBJ whole genome shotgun (WGS) entry which is preliminary data.</text>
</comment>
<dbReference type="InterPro" id="IPR041662">
    <property type="entry name" value="SusD-like_2"/>
</dbReference>
<organism evidence="1 2">
    <name type="scientific">Mucilaginibacter gotjawali</name>
    <dbReference type="NCBI Taxonomy" id="1550579"/>
    <lineage>
        <taxon>Bacteria</taxon>
        <taxon>Pseudomonadati</taxon>
        <taxon>Bacteroidota</taxon>
        <taxon>Sphingobacteriia</taxon>
        <taxon>Sphingobacteriales</taxon>
        <taxon>Sphingobacteriaceae</taxon>
        <taxon>Mucilaginibacter</taxon>
    </lineage>
</organism>
<accession>A0A839SAW5</accession>
<dbReference type="RefSeq" id="WP_183475733.1">
    <property type="nucleotide sequence ID" value="NZ_JACHWX010000001.1"/>
</dbReference>
<dbReference type="Gene3D" id="1.25.40.390">
    <property type="match status" value="1"/>
</dbReference>
<dbReference type="SUPFAM" id="SSF48452">
    <property type="entry name" value="TPR-like"/>
    <property type="match status" value="1"/>
</dbReference>
<proteinExistence type="predicted"/>
<sequence>MKKTAFIFVLVSMLSACTKDITKLNIDPKNPVNVPSYSLFTEAERSITNTVTSASVNLNIFRLIEQQWTETTYLNETDYQITYRKQPDAIWSAIYSGALTNLDRAKKLIPTDVNDAGTQKNEIAIADIMEVYSYYYLVTTFGNIPYSQALDINQPFPKYDDAATIYSELLTRLDADIAALNPSAGSYGNADIIYGGIPANWAKFANTLKLKMGITIADFDNVKAKAVVEAAVKAGVFTSNDDNALFAYVTTPPNTNPVWVDLVQSQRHDFVGTSQFIGLLNPNTATQDPRTPYFFAENKNSVYLGADNGSGSGGIVYSNYSLPSGPLLTPGPPTSSQPKSIGSVTNPDFPGLLLDYSETEFNLAEAVERGYNVGGTIESHYDAAITASITYWGGTAAQANAYLLLPNVAFATATGTTPLQKIALQEYLALYNRGWDAWIVNRRLDYPALVAPPNAYSAFPVRFTYPISEQNVNVVNYNQASTAIGGDKVTTKLFFDTKGAY</sequence>
<evidence type="ECO:0000313" key="2">
    <source>
        <dbReference type="Proteomes" id="UP000539265"/>
    </source>
</evidence>
<gene>
    <name evidence="1" type="ORF">FHS11_000141</name>
</gene>
<keyword evidence="2" id="KW-1185">Reference proteome</keyword>
<evidence type="ECO:0008006" key="3">
    <source>
        <dbReference type="Google" id="ProtNLM"/>
    </source>
</evidence>
<dbReference type="InterPro" id="IPR011990">
    <property type="entry name" value="TPR-like_helical_dom_sf"/>
</dbReference>
<dbReference type="Pfam" id="PF12771">
    <property type="entry name" value="SusD-like_2"/>
    <property type="match status" value="1"/>
</dbReference>
<dbReference type="PROSITE" id="PS51257">
    <property type="entry name" value="PROKAR_LIPOPROTEIN"/>
    <property type="match status" value="1"/>
</dbReference>
<evidence type="ECO:0000313" key="1">
    <source>
        <dbReference type="EMBL" id="MBB3053737.1"/>
    </source>
</evidence>
<reference evidence="1" key="1">
    <citation type="submission" date="2020-08" db="EMBL/GenBank/DDBJ databases">
        <title>Genomic Encyclopedia of Type Strains, Phase III (KMG-III): the genomes of soil and plant-associated and newly described type strains.</title>
        <authorList>
            <person name="Whitman W."/>
        </authorList>
    </citation>
    <scope>NUCLEOTIDE SEQUENCE [LARGE SCALE GENOMIC DNA]</scope>
    <source>
        <strain evidence="1">CECT 8628</strain>
    </source>
</reference>
<dbReference type="Proteomes" id="UP000539265">
    <property type="component" value="Unassembled WGS sequence"/>
</dbReference>
<dbReference type="AlphaFoldDB" id="A0A839SAW5"/>
<dbReference type="EMBL" id="JACHWX010000001">
    <property type="protein sequence ID" value="MBB3053737.1"/>
    <property type="molecule type" value="Genomic_DNA"/>
</dbReference>
<protein>
    <recommendedName>
        <fullName evidence="3">Starch-binding associating with outer membrane</fullName>
    </recommendedName>
</protein>